<keyword evidence="3" id="KW-0732">Signal</keyword>
<organism evidence="4 5">
    <name type="scientific">Paralabilibaculum antarcticum</name>
    <dbReference type="NCBI Taxonomy" id="2912572"/>
    <lineage>
        <taxon>Bacteria</taxon>
        <taxon>Pseudomonadati</taxon>
        <taxon>Bacteroidota</taxon>
        <taxon>Bacteroidia</taxon>
        <taxon>Marinilabiliales</taxon>
        <taxon>Marinifilaceae</taxon>
        <taxon>Paralabilibaculum</taxon>
    </lineage>
</organism>
<comment type="caution">
    <text evidence="4">The sequence shown here is derived from an EMBL/GenBank/DDBJ whole genome shotgun (WGS) entry which is preliminary data.</text>
</comment>
<proteinExistence type="predicted"/>
<keyword evidence="5" id="KW-1185">Reference proteome</keyword>
<dbReference type="PROSITE" id="PS50005">
    <property type="entry name" value="TPR"/>
    <property type="match status" value="1"/>
</dbReference>
<keyword evidence="1" id="KW-0802">TPR repeat</keyword>
<dbReference type="InterPro" id="IPR011990">
    <property type="entry name" value="TPR-like_helical_dom_sf"/>
</dbReference>
<dbReference type="InterPro" id="IPR019734">
    <property type="entry name" value="TPR_rpt"/>
</dbReference>
<reference evidence="4 5" key="1">
    <citation type="submission" date="2022-01" db="EMBL/GenBank/DDBJ databases">
        <title>Labilibaculum sp. nov, a marine bacterium isolated from Antarctica.</title>
        <authorList>
            <person name="Dai W."/>
        </authorList>
    </citation>
    <scope>NUCLEOTIDE SEQUENCE [LARGE SCALE GENOMIC DNA]</scope>
    <source>
        <strain evidence="4 5">DW002</strain>
    </source>
</reference>
<feature type="region of interest" description="Disordered" evidence="2">
    <location>
        <begin position="268"/>
        <end position="305"/>
    </location>
</feature>
<feature type="signal peptide" evidence="3">
    <location>
        <begin position="1"/>
        <end position="20"/>
    </location>
</feature>
<evidence type="ECO:0000313" key="5">
    <source>
        <dbReference type="Proteomes" id="UP001528920"/>
    </source>
</evidence>
<evidence type="ECO:0000256" key="3">
    <source>
        <dbReference type="SAM" id="SignalP"/>
    </source>
</evidence>
<feature type="compositionally biased region" description="Gly residues" evidence="2">
    <location>
        <begin position="268"/>
        <end position="295"/>
    </location>
</feature>
<dbReference type="RefSeq" id="WP_275108144.1">
    <property type="nucleotide sequence ID" value="NZ_JAKJSC010000001.1"/>
</dbReference>
<evidence type="ECO:0000256" key="1">
    <source>
        <dbReference type="PROSITE-ProRule" id="PRU00339"/>
    </source>
</evidence>
<evidence type="ECO:0000313" key="4">
    <source>
        <dbReference type="EMBL" id="MDE5416806.1"/>
    </source>
</evidence>
<sequence>MWKYAGILILSILISTHVYAQEMMSVNQVHKETYELYQKQQWQQLILLGEKYIEQGIDFYYLRLRMGIAYYELKKYRKSAVFFQKLSQQNPEDVSLKEYLYFSYILGGRNIDAIRMQNDLPQSVKKKYSIGKTKLISGIYTETKYEFIDDYTVDSDQIQEQTVRNYFHHYSLGLNHQLGSRVSLFHAYSWVDLKNSSVLEGISFNEKISQNQYYLKSSFRLGCGTELIFGGHWLRTKLKGYPLSAETIIESAMKISKLKGASIAGNGNGGNGNGNGNGNGGNGDGESGEGGNGDEGSGDGEDSVPASTVEIEPYVNTQNSYIGILGLHQDISNWKVSLGLLYFEANHLTRWQQELSVRYYPKGNLNLYLMGGFTNQMEEKLETGWLNRQYWKGGLGFRIAKNTWGQVGYSFGDMYMQVENEGYSVFNGVNHVKTKIDISCYQYVFKGKLSLFLLYQHQKEKNTYVISDILNSQHVNVQSITGGVKWKF</sequence>
<dbReference type="Gene3D" id="1.25.40.10">
    <property type="entry name" value="Tetratricopeptide repeat domain"/>
    <property type="match status" value="1"/>
</dbReference>
<dbReference type="Proteomes" id="UP001528920">
    <property type="component" value="Unassembled WGS sequence"/>
</dbReference>
<dbReference type="EMBL" id="JAKJSC010000001">
    <property type="protein sequence ID" value="MDE5416806.1"/>
    <property type="molecule type" value="Genomic_DNA"/>
</dbReference>
<feature type="repeat" description="TPR" evidence="1">
    <location>
        <begin position="60"/>
        <end position="93"/>
    </location>
</feature>
<name>A0ABT5VNG7_9BACT</name>
<protein>
    <recommendedName>
        <fullName evidence="6">Tetratricopeptide repeat protein</fullName>
    </recommendedName>
</protein>
<accession>A0ABT5VNG7</accession>
<gene>
    <name evidence="4" type="ORF">L3049_02215</name>
</gene>
<feature type="chain" id="PRO_5047295167" description="Tetratricopeptide repeat protein" evidence="3">
    <location>
        <begin position="21"/>
        <end position="488"/>
    </location>
</feature>
<evidence type="ECO:0008006" key="6">
    <source>
        <dbReference type="Google" id="ProtNLM"/>
    </source>
</evidence>
<dbReference type="SUPFAM" id="SSF48452">
    <property type="entry name" value="TPR-like"/>
    <property type="match status" value="1"/>
</dbReference>
<evidence type="ECO:0000256" key="2">
    <source>
        <dbReference type="SAM" id="MobiDB-lite"/>
    </source>
</evidence>